<protein>
    <submittedName>
        <fullName evidence="2">Uncharacterized protein</fullName>
    </submittedName>
</protein>
<keyword evidence="3" id="KW-1185">Reference proteome</keyword>
<reference evidence="2 3" key="1">
    <citation type="submission" date="2016-11" db="EMBL/GenBank/DDBJ databases">
        <title>Whole Genome Sequencing of Mucilaginibacter polytrichastri RG4-7(T) isolated from the moss sample.</title>
        <authorList>
            <person name="Li Y."/>
        </authorList>
    </citation>
    <scope>NUCLEOTIDE SEQUENCE [LARGE SCALE GENOMIC DNA]</scope>
    <source>
        <strain evidence="2 3">RG4-7</strain>
    </source>
</reference>
<accession>A0A1Q6A2E4</accession>
<evidence type="ECO:0000313" key="3">
    <source>
        <dbReference type="Proteomes" id="UP000186720"/>
    </source>
</evidence>
<organism evidence="2 3">
    <name type="scientific">Mucilaginibacter polytrichastri</name>
    <dbReference type="NCBI Taxonomy" id="1302689"/>
    <lineage>
        <taxon>Bacteria</taxon>
        <taxon>Pseudomonadati</taxon>
        <taxon>Bacteroidota</taxon>
        <taxon>Sphingobacteriia</taxon>
        <taxon>Sphingobacteriales</taxon>
        <taxon>Sphingobacteriaceae</taxon>
        <taxon>Mucilaginibacter</taxon>
    </lineage>
</organism>
<dbReference type="OrthoDB" id="10003047at2"/>
<evidence type="ECO:0000256" key="1">
    <source>
        <dbReference type="SAM" id="Phobius"/>
    </source>
</evidence>
<dbReference type="AlphaFoldDB" id="A0A1Q6A2E4"/>
<keyword evidence="1" id="KW-1133">Transmembrane helix</keyword>
<comment type="caution">
    <text evidence="2">The sequence shown here is derived from an EMBL/GenBank/DDBJ whole genome shotgun (WGS) entry which is preliminary data.</text>
</comment>
<evidence type="ECO:0000313" key="2">
    <source>
        <dbReference type="EMBL" id="OKS88187.1"/>
    </source>
</evidence>
<keyword evidence="1" id="KW-0472">Membrane</keyword>
<sequence>MKRFLIVFLTPLVTSVAILIRFDFVQSVLKSYFGTNSGDIIGSILLLLSLYIYYFNIYIPFVTYERIAKSRWTALQQTIEGFILGYSGIMELNVNIMIPERKYFKRIEPVINNKKKKKFSRRVEVFKIIWQDEKSSIDQRFKLTINQGLCGEVYKAGKRTEGAALISSELGKYKFNFTEDQESLTKDLVILASCPIKIFEQTQDGLSKKVIAVLNVESKTLGSEEWILDRGKRNTFFKSIDDLEKLIRNLI</sequence>
<proteinExistence type="predicted"/>
<dbReference type="EMBL" id="MPPL01000001">
    <property type="protein sequence ID" value="OKS88187.1"/>
    <property type="molecule type" value="Genomic_DNA"/>
</dbReference>
<gene>
    <name evidence="2" type="ORF">RG47T_3651</name>
</gene>
<dbReference type="Proteomes" id="UP000186720">
    <property type="component" value="Unassembled WGS sequence"/>
</dbReference>
<name>A0A1Q6A2E4_9SPHI</name>
<dbReference type="RefSeq" id="WP_074490774.1">
    <property type="nucleotide sequence ID" value="NZ_FPAM01000010.1"/>
</dbReference>
<keyword evidence="1" id="KW-0812">Transmembrane</keyword>
<feature type="transmembrane region" description="Helical" evidence="1">
    <location>
        <begin position="41"/>
        <end position="61"/>
    </location>
</feature>